<dbReference type="Pfam" id="PF01594">
    <property type="entry name" value="AI-2E_transport"/>
    <property type="match status" value="1"/>
</dbReference>
<feature type="transmembrane region" description="Helical" evidence="7">
    <location>
        <begin position="233"/>
        <end position="254"/>
    </location>
</feature>
<evidence type="ECO:0000256" key="5">
    <source>
        <dbReference type="ARBA" id="ARBA00023136"/>
    </source>
</evidence>
<comment type="similarity">
    <text evidence="2">Belongs to the autoinducer-2 exporter (AI-2E) (TC 2.A.86) family.</text>
</comment>
<evidence type="ECO:0000313" key="9">
    <source>
        <dbReference type="Proteomes" id="UP000215181"/>
    </source>
</evidence>
<keyword evidence="9" id="KW-1185">Reference proteome</keyword>
<dbReference type="AlphaFoldDB" id="A0A235F2D0"/>
<evidence type="ECO:0000256" key="3">
    <source>
        <dbReference type="ARBA" id="ARBA00022692"/>
    </source>
</evidence>
<proteinExistence type="inferred from homology"/>
<evidence type="ECO:0000256" key="1">
    <source>
        <dbReference type="ARBA" id="ARBA00004141"/>
    </source>
</evidence>
<name>A0A235F2D0_9RHOO</name>
<feature type="region of interest" description="Disordered" evidence="6">
    <location>
        <begin position="353"/>
        <end position="379"/>
    </location>
</feature>
<evidence type="ECO:0000256" key="7">
    <source>
        <dbReference type="SAM" id="Phobius"/>
    </source>
</evidence>
<keyword evidence="3 7" id="KW-0812">Transmembrane</keyword>
<feature type="transmembrane region" description="Helical" evidence="7">
    <location>
        <begin position="33"/>
        <end position="51"/>
    </location>
</feature>
<evidence type="ECO:0000313" key="8">
    <source>
        <dbReference type="EMBL" id="OYD55027.1"/>
    </source>
</evidence>
<gene>
    <name evidence="8" type="ORF">CGK74_02125</name>
</gene>
<comment type="caution">
    <text evidence="8">The sequence shown here is derived from an EMBL/GenBank/DDBJ whole genome shotgun (WGS) entry which is preliminary data.</text>
</comment>
<evidence type="ECO:0000256" key="2">
    <source>
        <dbReference type="ARBA" id="ARBA00009773"/>
    </source>
</evidence>
<dbReference type="InterPro" id="IPR002549">
    <property type="entry name" value="AI-2E-like"/>
</dbReference>
<comment type="subcellular location">
    <subcellularLocation>
        <location evidence="1">Membrane</location>
        <topology evidence="1">Multi-pass membrane protein</topology>
    </subcellularLocation>
</comment>
<reference evidence="8 9" key="1">
    <citation type="submission" date="2017-07" db="EMBL/GenBank/DDBJ databases">
        <title>Thauera sp. KNDSS-Mac4 genome sequence and assembly.</title>
        <authorList>
            <person name="Mayilraj S."/>
        </authorList>
    </citation>
    <scope>NUCLEOTIDE SEQUENCE [LARGE SCALE GENOMIC DNA]</scope>
    <source>
        <strain evidence="8 9">KNDSS-Mac4</strain>
    </source>
</reference>
<feature type="transmembrane region" description="Helical" evidence="7">
    <location>
        <begin position="309"/>
        <end position="342"/>
    </location>
</feature>
<feature type="transmembrane region" description="Helical" evidence="7">
    <location>
        <begin position="63"/>
        <end position="85"/>
    </location>
</feature>
<accession>A0A235F2D0</accession>
<dbReference type="OrthoDB" id="5298283at2"/>
<keyword evidence="4 7" id="KW-1133">Transmembrane helix</keyword>
<organism evidence="8 9">
    <name type="scientific">Thauera propionica</name>
    <dbReference type="NCBI Taxonomy" id="2019431"/>
    <lineage>
        <taxon>Bacteria</taxon>
        <taxon>Pseudomonadati</taxon>
        <taxon>Pseudomonadota</taxon>
        <taxon>Betaproteobacteria</taxon>
        <taxon>Rhodocyclales</taxon>
        <taxon>Zoogloeaceae</taxon>
        <taxon>Thauera</taxon>
    </lineage>
</organism>
<evidence type="ECO:0000256" key="4">
    <source>
        <dbReference type="ARBA" id="ARBA00022989"/>
    </source>
</evidence>
<evidence type="ECO:0000256" key="6">
    <source>
        <dbReference type="SAM" id="MobiDB-lite"/>
    </source>
</evidence>
<feature type="transmembrane region" description="Helical" evidence="7">
    <location>
        <begin position="202"/>
        <end position="227"/>
    </location>
</feature>
<keyword evidence="5 7" id="KW-0472">Membrane</keyword>
<dbReference type="GO" id="GO:0016020">
    <property type="term" value="C:membrane"/>
    <property type="evidence" value="ECO:0007669"/>
    <property type="project" value="UniProtKB-SubCell"/>
</dbReference>
<dbReference type="PANTHER" id="PTHR21716:SF61">
    <property type="entry name" value="BLR8064 PROTEIN"/>
    <property type="match status" value="1"/>
</dbReference>
<protein>
    <submittedName>
        <fullName evidence="8">AI-2E family transporter</fullName>
    </submittedName>
</protein>
<dbReference type="EMBL" id="NOIH01000003">
    <property type="protein sequence ID" value="OYD55027.1"/>
    <property type="molecule type" value="Genomic_DNA"/>
</dbReference>
<dbReference type="RefSeq" id="WP_094266877.1">
    <property type="nucleotide sequence ID" value="NZ_NOIH01000003.1"/>
</dbReference>
<feature type="compositionally biased region" description="Pro residues" evidence="6">
    <location>
        <begin position="367"/>
        <end position="379"/>
    </location>
</feature>
<dbReference type="PANTHER" id="PTHR21716">
    <property type="entry name" value="TRANSMEMBRANE PROTEIN"/>
    <property type="match status" value="1"/>
</dbReference>
<feature type="transmembrane region" description="Helical" evidence="7">
    <location>
        <begin position="9"/>
        <end position="27"/>
    </location>
</feature>
<sequence>MIDQVAEKIARRVILGFLLGGLLVLSYAVLQPFIVPVAWAVIIAYATWPLYHRLRQRLSRYPTLAASMMTLLLTAAFVLPALWLATLLRSEIGVAIAAVTTELRQGTLALPDFIRNLPWIGDDLQRMLDELTGDPETFRVQMNEWVRQGAELAVALIGDVGRNAAKLGFALITVFFLYRDGERVLQQVHRVLHRFLGERVNDYLAAVGSMTKAVVWGLVATALAQGFVAGLGYWWAGVAAPVLLGAITALIAMIPFGTPFAWGTIGVWLLVSGNTAEGIGLLLWGALVVSWVDNLVRPLVISNATRIPFLLVMFGVLGGLAAFGLVGLFLGPVVLAVLMAVWREWIEESDLKPPATPHVNAGAGSAAPPPAPPQQSPHR</sequence>
<dbReference type="Proteomes" id="UP000215181">
    <property type="component" value="Unassembled WGS sequence"/>
</dbReference>